<evidence type="ECO:0000313" key="4">
    <source>
        <dbReference type="EMBL" id="GFH01004.1"/>
    </source>
</evidence>
<organism evidence="4 5">
    <name type="scientific">Mycolicibacterium hippocampi</name>
    <dbReference type="NCBI Taxonomy" id="659824"/>
    <lineage>
        <taxon>Bacteria</taxon>
        <taxon>Bacillati</taxon>
        <taxon>Actinomycetota</taxon>
        <taxon>Actinomycetes</taxon>
        <taxon>Mycobacteriales</taxon>
        <taxon>Mycobacteriaceae</taxon>
        <taxon>Mycolicibacterium</taxon>
    </lineage>
</organism>
<dbReference type="InterPro" id="IPR055583">
    <property type="entry name" value="DUF7159"/>
</dbReference>
<proteinExistence type="predicted"/>
<protein>
    <recommendedName>
        <fullName evidence="3">DUF7159 domain-containing protein</fullName>
    </recommendedName>
</protein>
<name>A0A7I9ZJ72_9MYCO</name>
<evidence type="ECO:0000256" key="1">
    <source>
        <dbReference type="SAM" id="MobiDB-lite"/>
    </source>
</evidence>
<feature type="region of interest" description="Disordered" evidence="1">
    <location>
        <begin position="429"/>
        <end position="569"/>
    </location>
</feature>
<feature type="compositionally biased region" description="Low complexity" evidence="1">
    <location>
        <begin position="342"/>
        <end position="355"/>
    </location>
</feature>
<keyword evidence="2" id="KW-0472">Membrane</keyword>
<accession>A0A7I9ZJ72</accession>
<feature type="compositionally biased region" description="Gly residues" evidence="1">
    <location>
        <begin position="503"/>
        <end position="513"/>
    </location>
</feature>
<dbReference type="PRINTS" id="PR01217">
    <property type="entry name" value="PRICHEXTENSN"/>
</dbReference>
<keyword evidence="5" id="KW-1185">Reference proteome</keyword>
<keyword evidence="2" id="KW-1133">Transmembrane helix</keyword>
<evidence type="ECO:0000313" key="5">
    <source>
        <dbReference type="Proteomes" id="UP000465304"/>
    </source>
</evidence>
<dbReference type="EMBL" id="BLLB01000002">
    <property type="protein sequence ID" value="GFH01004.1"/>
    <property type="molecule type" value="Genomic_DNA"/>
</dbReference>
<reference evidence="4 5" key="1">
    <citation type="journal article" date="2019" name="Emerg. Microbes Infect.">
        <title>Comprehensive subspecies identification of 175 nontuberculous mycobacteria species based on 7547 genomic profiles.</title>
        <authorList>
            <person name="Matsumoto Y."/>
            <person name="Kinjo T."/>
            <person name="Motooka D."/>
            <person name="Nabeya D."/>
            <person name="Jung N."/>
            <person name="Uechi K."/>
            <person name="Horii T."/>
            <person name="Iida T."/>
            <person name="Fujita J."/>
            <person name="Nakamura S."/>
        </authorList>
    </citation>
    <scope>NUCLEOTIDE SEQUENCE [LARGE SCALE GENOMIC DNA]</scope>
    <source>
        <strain evidence="4 5">JCM 30996</strain>
    </source>
</reference>
<dbReference type="Proteomes" id="UP000465304">
    <property type="component" value="Unassembled WGS sequence"/>
</dbReference>
<feature type="compositionally biased region" description="Low complexity" evidence="1">
    <location>
        <begin position="453"/>
        <end position="483"/>
    </location>
</feature>
<gene>
    <name evidence="4" type="ORF">MHIP_14870</name>
</gene>
<feature type="transmembrane region" description="Helical" evidence="2">
    <location>
        <begin position="296"/>
        <end position="320"/>
    </location>
</feature>
<dbReference type="Pfam" id="PF23717">
    <property type="entry name" value="DUF7159"/>
    <property type="match status" value="1"/>
</dbReference>
<keyword evidence="2" id="KW-0812">Transmembrane</keyword>
<comment type="caution">
    <text evidence="4">The sequence shown here is derived from an EMBL/GenBank/DDBJ whole genome shotgun (WGS) entry which is preliminary data.</text>
</comment>
<dbReference type="AlphaFoldDB" id="A0A7I9ZJ72"/>
<evidence type="ECO:0000256" key="2">
    <source>
        <dbReference type="SAM" id="Phobius"/>
    </source>
</evidence>
<feature type="region of interest" description="Disordered" evidence="1">
    <location>
        <begin position="341"/>
        <end position="366"/>
    </location>
</feature>
<feature type="domain" description="DUF7159" evidence="3">
    <location>
        <begin position="2"/>
        <end position="236"/>
    </location>
</feature>
<evidence type="ECO:0000259" key="3">
    <source>
        <dbReference type="Pfam" id="PF23717"/>
    </source>
</evidence>
<sequence length="569" mass="57270">MDIVLGVSMTPTTVRMVLVEGENADGVTVDHDVFDVASGDGTANTAAGRPMDVADQVLAAVLGTRESAQAGGHHLKSIGVAWSDHAEAAALRDALAAHDIDDVMLVSEGHAASSLAQAVGRAVGYDTTALLFVNRDTATLSVVQTDDGSVVKVLSRTLHSTDAMAVLTEMAEAVAAQEAPPQAMFVVGSGVDVSSVKAHLEHLVSLPVSAPEDAEMALARGAALASAAAPAFEASTVGLAYSQDPDGPTAGSVYAGLAGADTQLAPAGAEPADMVGEVDEYAQTQARPVEEERKPFLLVGSALTSIFVVGVVALVISLAVSIRPTADQRPSPAEAVIVPSSQVPAPEPVQEAQQPVDPPSAETIKPPVPVVQQAPAQAPRTVFVEQAPAPAAPAPAPAPAAPPPAPAPVAPPPVVAPPVVVPPPVIVLPQPEWPRWQPPWERDDNEDEDASEAPTQTATSRPTTPRPTTVVPTTVVPTTVVPTTPRPTVPQVPQQSQWPLPGSGSGSSGGPGSGSSSSSSGRGSGDSGSSRGDSGSSRGDSGSSGSGVPGDLNGDGCFLVFCSSDGGRG</sequence>
<feature type="compositionally biased region" description="Low complexity" evidence="1">
    <location>
        <begin position="429"/>
        <end position="439"/>
    </location>
</feature>
<feature type="compositionally biased region" description="Low complexity" evidence="1">
    <location>
        <begin position="514"/>
        <end position="541"/>
    </location>
</feature>
<dbReference type="RefSeq" id="WP_163887862.1">
    <property type="nucleotide sequence ID" value="NZ_BLLB01000002.1"/>
</dbReference>